<proteinExistence type="predicted"/>
<evidence type="ECO:0000313" key="2">
    <source>
        <dbReference type="Proteomes" id="UP000027583"/>
    </source>
</evidence>
<sequence length="44" mass="4913">MAPFLFFAVVILWGLTWFAIHLQIGGTTADVAIFWRGDSSCQQP</sequence>
<name>A0A060QID9_9PROT</name>
<accession>A0A060QID9</accession>
<protein>
    <submittedName>
        <fullName evidence="1">Uncharacterized protein</fullName>
    </submittedName>
</protein>
<dbReference type="Proteomes" id="UP000027583">
    <property type="component" value="Unassembled WGS sequence"/>
</dbReference>
<dbReference type="RefSeq" id="WP_275451258.1">
    <property type="nucleotide sequence ID" value="NZ_CBLX010000017.1"/>
</dbReference>
<dbReference type="EMBL" id="CBLX010000017">
    <property type="protein sequence ID" value="CDG40473.1"/>
    <property type="molecule type" value="Genomic_DNA"/>
</dbReference>
<gene>
    <name evidence="1" type="ORF">ASAP_2428</name>
</gene>
<dbReference type="AlphaFoldDB" id="A0A060QID9"/>
<comment type="caution">
    <text evidence="1">The sequence shown here is derived from an EMBL/GenBank/DDBJ whole genome shotgun (WGS) entry which is preliminary data.</text>
</comment>
<reference evidence="1 2" key="2">
    <citation type="journal article" date="2014" name="PLoS ONE">
        <title>Evolution of mitochondria reconstructed from the energy metabolism of living bacteria.</title>
        <authorList>
            <person name="Degli Esposti M."/>
            <person name="Chouaia B."/>
            <person name="Comandatore F."/>
            <person name="Crotti E."/>
            <person name="Sassera D."/>
            <person name="Lievens P.M."/>
            <person name="Daffonchio D."/>
            <person name="Bandi C."/>
        </authorList>
    </citation>
    <scope>NUCLEOTIDE SEQUENCE [LARGE SCALE GENOMIC DNA]</scope>
    <source>
        <strain evidence="1 2">SF2.1</strain>
    </source>
</reference>
<evidence type="ECO:0000313" key="1">
    <source>
        <dbReference type="EMBL" id="CDG40473.1"/>
    </source>
</evidence>
<reference evidence="1 2" key="1">
    <citation type="journal article" date="2014" name="Genome Biol. Evol.">
        <title>Acetic acid bacteria genomes reveal functional traits for adaptation to life in insect guts.</title>
        <authorList>
            <person name="Chouaia B."/>
            <person name="Gaiarsa S."/>
            <person name="Crotti E."/>
            <person name="Comandatore F."/>
            <person name="Degli Esposti M."/>
            <person name="Ricci I."/>
            <person name="Alma A."/>
            <person name="Favia G."/>
            <person name="Bandi C."/>
            <person name="Daffonchio D."/>
        </authorList>
    </citation>
    <scope>NUCLEOTIDE SEQUENCE [LARGE SCALE GENOMIC DNA]</scope>
    <source>
        <strain evidence="1 2">SF2.1</strain>
    </source>
</reference>
<organism evidence="1 2">
    <name type="scientific">Asaia bogorensis</name>
    <dbReference type="NCBI Taxonomy" id="91915"/>
    <lineage>
        <taxon>Bacteria</taxon>
        <taxon>Pseudomonadati</taxon>
        <taxon>Pseudomonadota</taxon>
        <taxon>Alphaproteobacteria</taxon>
        <taxon>Acetobacterales</taxon>
        <taxon>Acetobacteraceae</taxon>
        <taxon>Asaia</taxon>
    </lineage>
</organism>